<dbReference type="Pfam" id="PF13561">
    <property type="entry name" value="adh_short_C2"/>
    <property type="match status" value="1"/>
</dbReference>
<dbReference type="GO" id="GO:0016614">
    <property type="term" value="F:oxidoreductase activity, acting on CH-OH group of donors"/>
    <property type="evidence" value="ECO:0007669"/>
    <property type="project" value="UniProtKB-ARBA"/>
</dbReference>
<dbReference type="CDD" id="cd05233">
    <property type="entry name" value="SDR_c"/>
    <property type="match status" value="1"/>
</dbReference>
<dbReference type="SUPFAM" id="SSF51735">
    <property type="entry name" value="NAD(P)-binding Rossmann-fold domains"/>
    <property type="match status" value="1"/>
</dbReference>
<dbReference type="PROSITE" id="PS00061">
    <property type="entry name" value="ADH_SHORT"/>
    <property type="match status" value="1"/>
</dbReference>
<accession>A0AAU7WBN6</accession>
<dbReference type="InterPro" id="IPR002347">
    <property type="entry name" value="SDR_fam"/>
</dbReference>
<dbReference type="PANTHER" id="PTHR48107:SF7">
    <property type="entry name" value="RE15974P"/>
    <property type="match status" value="1"/>
</dbReference>
<dbReference type="RefSeq" id="WP_350349904.1">
    <property type="nucleotide sequence ID" value="NZ_CP158374.1"/>
</dbReference>
<comment type="similarity">
    <text evidence="1">Belongs to the short-chain dehydrogenases/reductases (SDR) family.</text>
</comment>
<name>A0AAU7WBN6_9MICO</name>
<organism evidence="3">
    <name type="scientific">Agromyces sp. G08B096</name>
    <dbReference type="NCBI Taxonomy" id="3156399"/>
    <lineage>
        <taxon>Bacteria</taxon>
        <taxon>Bacillati</taxon>
        <taxon>Actinomycetota</taxon>
        <taxon>Actinomycetes</taxon>
        <taxon>Micrococcales</taxon>
        <taxon>Microbacteriaceae</taxon>
        <taxon>Agromyces</taxon>
    </lineage>
</organism>
<reference evidence="3" key="1">
    <citation type="submission" date="2024-05" db="EMBL/GenBank/DDBJ databases">
        <authorList>
            <person name="Yu L."/>
        </authorList>
    </citation>
    <scope>NUCLEOTIDE SEQUENCE</scope>
    <source>
        <strain evidence="3">G08B096</strain>
    </source>
</reference>
<dbReference type="InterPro" id="IPR036291">
    <property type="entry name" value="NAD(P)-bd_dom_sf"/>
</dbReference>
<protein>
    <submittedName>
        <fullName evidence="3">SDR family oxidoreductase</fullName>
    </submittedName>
</protein>
<sequence>MPRPVALVTGAGRRNTIAFAIATALADDGWDLAVSRFGDYDRRMPLGGDPDRDPAALEAELRARGARVVSLDADLADPEVAARLVADAASTLGPVRALVLSHAQSVDSGILDTSLESFDRHFAVNTRASWLLIRAFAEQAPADGGRIVALTSDHVVGNVPYGASKGALDRIVLAAARELAPRSITANLVNPGPVDTGWLDEATRHAIAAQQPTGRLGTPEDAARLVRFLVSDEARWITGQLIHSDGGFSS</sequence>
<keyword evidence="2" id="KW-0560">Oxidoreductase</keyword>
<dbReference type="InterPro" id="IPR020904">
    <property type="entry name" value="Sc_DH/Rdtase_CS"/>
</dbReference>
<dbReference type="EMBL" id="CP158374">
    <property type="protein sequence ID" value="XBX83903.1"/>
    <property type="molecule type" value="Genomic_DNA"/>
</dbReference>
<dbReference type="Gene3D" id="3.40.50.720">
    <property type="entry name" value="NAD(P)-binding Rossmann-like Domain"/>
    <property type="match status" value="1"/>
</dbReference>
<proteinExistence type="inferred from homology"/>
<evidence type="ECO:0000256" key="2">
    <source>
        <dbReference type="ARBA" id="ARBA00023002"/>
    </source>
</evidence>
<evidence type="ECO:0000313" key="3">
    <source>
        <dbReference type="EMBL" id="XBX83903.1"/>
    </source>
</evidence>
<dbReference type="PRINTS" id="PR00081">
    <property type="entry name" value="GDHRDH"/>
</dbReference>
<dbReference type="PANTHER" id="PTHR48107">
    <property type="entry name" value="NADPH-DEPENDENT ALDEHYDE REDUCTASE-LIKE PROTEIN, CHLOROPLASTIC-RELATED"/>
    <property type="match status" value="1"/>
</dbReference>
<dbReference type="AlphaFoldDB" id="A0AAU7WBN6"/>
<gene>
    <name evidence="3" type="ORF">ABIQ69_08400</name>
</gene>
<evidence type="ECO:0000256" key="1">
    <source>
        <dbReference type="ARBA" id="ARBA00006484"/>
    </source>
</evidence>